<sequence>MPAPLRPLESSFQLTRETKAQIRTPRRISRWLLTNAEPANRRSTGSGTIPHSAASRPCPARTPRRQKGAGPPPLAVSVRSGRGSSNLGLSARLEDGGEAGGMSFTSMLGAARADAGMQLWSRRKGHRVLSRQALKSVLSDRFGTGGLGNANCSIPASSRISSSSSSSKTRDRWGRRTRKIRICGEREEWWIWMLDLDVEVLLLSDEILGVDGRIEIIGWGTI</sequence>
<protein>
    <submittedName>
        <fullName evidence="2">Uncharacterized protein</fullName>
    </submittedName>
</protein>
<name>A0A5P1E0N9_ASPOF</name>
<feature type="compositionally biased region" description="Low complexity" evidence="1">
    <location>
        <begin position="75"/>
        <end position="86"/>
    </location>
</feature>
<evidence type="ECO:0000313" key="3">
    <source>
        <dbReference type="Proteomes" id="UP000243459"/>
    </source>
</evidence>
<dbReference type="AlphaFoldDB" id="A0A5P1E0N9"/>
<evidence type="ECO:0000313" key="2">
    <source>
        <dbReference type="EMBL" id="ONK56150.1"/>
    </source>
</evidence>
<dbReference type="Proteomes" id="UP000243459">
    <property type="component" value="Chromosome 10"/>
</dbReference>
<dbReference type="Gramene" id="ONK56150">
    <property type="protein sequence ID" value="ONK56150"/>
    <property type="gene ID" value="A4U43_C10F4660"/>
</dbReference>
<organism evidence="2 3">
    <name type="scientific">Asparagus officinalis</name>
    <name type="common">Garden asparagus</name>
    <dbReference type="NCBI Taxonomy" id="4686"/>
    <lineage>
        <taxon>Eukaryota</taxon>
        <taxon>Viridiplantae</taxon>
        <taxon>Streptophyta</taxon>
        <taxon>Embryophyta</taxon>
        <taxon>Tracheophyta</taxon>
        <taxon>Spermatophyta</taxon>
        <taxon>Magnoliopsida</taxon>
        <taxon>Liliopsida</taxon>
        <taxon>Asparagales</taxon>
        <taxon>Asparagaceae</taxon>
        <taxon>Asparagoideae</taxon>
        <taxon>Asparagus</taxon>
    </lineage>
</organism>
<keyword evidence="3" id="KW-1185">Reference proteome</keyword>
<feature type="region of interest" description="Disordered" evidence="1">
    <location>
        <begin position="1"/>
        <end position="86"/>
    </location>
</feature>
<proteinExistence type="predicted"/>
<reference evidence="3" key="1">
    <citation type="journal article" date="2017" name="Nat. Commun.">
        <title>The asparagus genome sheds light on the origin and evolution of a young Y chromosome.</title>
        <authorList>
            <person name="Harkess A."/>
            <person name="Zhou J."/>
            <person name="Xu C."/>
            <person name="Bowers J.E."/>
            <person name="Van der Hulst R."/>
            <person name="Ayyampalayam S."/>
            <person name="Mercati F."/>
            <person name="Riccardi P."/>
            <person name="McKain M.R."/>
            <person name="Kakrana A."/>
            <person name="Tang H."/>
            <person name="Ray J."/>
            <person name="Groenendijk J."/>
            <person name="Arikit S."/>
            <person name="Mathioni S.M."/>
            <person name="Nakano M."/>
            <person name="Shan H."/>
            <person name="Telgmann-Rauber A."/>
            <person name="Kanno A."/>
            <person name="Yue Z."/>
            <person name="Chen H."/>
            <person name="Li W."/>
            <person name="Chen Y."/>
            <person name="Xu X."/>
            <person name="Zhang Y."/>
            <person name="Luo S."/>
            <person name="Chen H."/>
            <person name="Gao J."/>
            <person name="Mao Z."/>
            <person name="Pires J.C."/>
            <person name="Luo M."/>
            <person name="Kudrna D."/>
            <person name="Wing R.A."/>
            <person name="Meyers B.C."/>
            <person name="Yi K."/>
            <person name="Kong H."/>
            <person name="Lavrijsen P."/>
            <person name="Sunseri F."/>
            <person name="Falavigna A."/>
            <person name="Ye Y."/>
            <person name="Leebens-Mack J.H."/>
            <person name="Chen G."/>
        </authorList>
    </citation>
    <scope>NUCLEOTIDE SEQUENCE [LARGE SCALE GENOMIC DNA]</scope>
    <source>
        <strain evidence="3">cv. DH0086</strain>
    </source>
</reference>
<dbReference type="EMBL" id="CM007390">
    <property type="protein sequence ID" value="ONK56150.1"/>
    <property type="molecule type" value="Genomic_DNA"/>
</dbReference>
<accession>A0A5P1E0N9</accession>
<evidence type="ECO:0000256" key="1">
    <source>
        <dbReference type="SAM" id="MobiDB-lite"/>
    </source>
</evidence>
<gene>
    <name evidence="2" type="ORF">A4U43_C10F4660</name>
</gene>